<dbReference type="Gene3D" id="3.40.50.2300">
    <property type="match status" value="1"/>
</dbReference>
<dbReference type="RefSeq" id="WP_220197869.1">
    <property type="nucleotide sequence ID" value="NZ_BNJF01000004.1"/>
</dbReference>
<dbReference type="InterPro" id="IPR058245">
    <property type="entry name" value="NreC/VraR/RcsB-like_REC"/>
</dbReference>
<dbReference type="GO" id="GO:0006355">
    <property type="term" value="P:regulation of DNA-templated transcription"/>
    <property type="evidence" value="ECO:0007669"/>
    <property type="project" value="InterPro"/>
</dbReference>
<dbReference type="SMART" id="SM00448">
    <property type="entry name" value="REC"/>
    <property type="match status" value="1"/>
</dbReference>
<dbReference type="GO" id="GO:0003677">
    <property type="term" value="F:DNA binding"/>
    <property type="evidence" value="ECO:0007669"/>
    <property type="project" value="UniProtKB-KW"/>
</dbReference>
<dbReference type="PROSITE" id="PS50043">
    <property type="entry name" value="HTH_LUXR_2"/>
    <property type="match status" value="1"/>
</dbReference>
<feature type="domain" description="Response regulatory" evidence="5">
    <location>
        <begin position="9"/>
        <end position="125"/>
    </location>
</feature>
<proteinExistence type="predicted"/>
<dbReference type="InterPro" id="IPR016032">
    <property type="entry name" value="Sig_transdc_resp-reg_C-effctor"/>
</dbReference>
<dbReference type="PANTHER" id="PTHR43214">
    <property type="entry name" value="TWO-COMPONENT RESPONSE REGULATOR"/>
    <property type="match status" value="1"/>
</dbReference>
<dbReference type="CDD" id="cd06170">
    <property type="entry name" value="LuxR_C_like"/>
    <property type="match status" value="1"/>
</dbReference>
<evidence type="ECO:0000259" key="4">
    <source>
        <dbReference type="PROSITE" id="PS50043"/>
    </source>
</evidence>
<dbReference type="SUPFAM" id="SSF46894">
    <property type="entry name" value="C-terminal effector domain of the bipartite response regulators"/>
    <property type="match status" value="1"/>
</dbReference>
<feature type="modified residue" description="4-aspartylphosphate" evidence="3">
    <location>
        <position position="60"/>
    </location>
</feature>
<dbReference type="CDD" id="cd17535">
    <property type="entry name" value="REC_NarL-like"/>
    <property type="match status" value="1"/>
</dbReference>
<dbReference type="Pfam" id="PF00196">
    <property type="entry name" value="GerE"/>
    <property type="match status" value="1"/>
</dbReference>
<keyword evidence="1 3" id="KW-0597">Phosphoprotein</keyword>
<evidence type="ECO:0000259" key="5">
    <source>
        <dbReference type="PROSITE" id="PS50110"/>
    </source>
</evidence>
<evidence type="ECO:0000256" key="2">
    <source>
        <dbReference type="ARBA" id="ARBA00023125"/>
    </source>
</evidence>
<dbReference type="SMART" id="SM00421">
    <property type="entry name" value="HTH_LUXR"/>
    <property type="match status" value="1"/>
</dbReference>
<keyword evidence="7" id="KW-1185">Reference proteome</keyword>
<dbReference type="SUPFAM" id="SSF52172">
    <property type="entry name" value="CheY-like"/>
    <property type="match status" value="1"/>
</dbReference>
<dbReference type="InterPro" id="IPR039420">
    <property type="entry name" value="WalR-like"/>
</dbReference>
<sequence length="229" mass="25002">MNQEKKLIRVIIADDHLIVREGLRFILETDPEIELVGDASDGTVAVRLAGEIQPDVVLMDLRMPGLDGLQAIEQIHTQWPQIALVILTTYHEGSLMLRGLQAGACGYLLKDTSRETLLDAIRTAVRGETLLQPEVLSRLLAQTSQVQPAPDTPSRRGVTSMTLTEREQEVLQAIARGERSKEVAAHLGIAERTVKSYLSGIYTKLEVDSRAAAVAKALEKGLLPPHSGS</sequence>
<evidence type="ECO:0000313" key="7">
    <source>
        <dbReference type="Proteomes" id="UP000612362"/>
    </source>
</evidence>
<dbReference type="AlphaFoldDB" id="A0A8J3IAH3"/>
<protein>
    <submittedName>
        <fullName evidence="6">DNA-binding response regulator</fullName>
    </submittedName>
</protein>
<dbReference type="InterPro" id="IPR001789">
    <property type="entry name" value="Sig_transdc_resp-reg_receiver"/>
</dbReference>
<dbReference type="GO" id="GO:0000160">
    <property type="term" value="P:phosphorelay signal transduction system"/>
    <property type="evidence" value="ECO:0007669"/>
    <property type="project" value="InterPro"/>
</dbReference>
<dbReference type="InterPro" id="IPR011006">
    <property type="entry name" value="CheY-like_superfamily"/>
</dbReference>
<dbReference type="Proteomes" id="UP000612362">
    <property type="component" value="Unassembled WGS sequence"/>
</dbReference>
<accession>A0A8J3IAH3</accession>
<gene>
    <name evidence="6" type="ORF">KSX_68560</name>
</gene>
<dbReference type="PRINTS" id="PR00038">
    <property type="entry name" value="HTHLUXR"/>
</dbReference>
<dbReference type="InterPro" id="IPR000792">
    <property type="entry name" value="Tscrpt_reg_LuxR_C"/>
</dbReference>
<name>A0A8J3IAH3_9CHLR</name>
<dbReference type="EMBL" id="BNJF01000004">
    <property type="protein sequence ID" value="GHO48693.1"/>
    <property type="molecule type" value="Genomic_DNA"/>
</dbReference>
<dbReference type="PANTHER" id="PTHR43214:SF37">
    <property type="entry name" value="TRANSCRIPTIONAL REGULATORY PROTEIN YDFI"/>
    <property type="match status" value="1"/>
</dbReference>
<dbReference type="Pfam" id="PF00072">
    <property type="entry name" value="Response_reg"/>
    <property type="match status" value="1"/>
</dbReference>
<keyword evidence="2 6" id="KW-0238">DNA-binding</keyword>
<feature type="domain" description="HTH luxR-type" evidence="4">
    <location>
        <begin position="156"/>
        <end position="221"/>
    </location>
</feature>
<dbReference type="PROSITE" id="PS50110">
    <property type="entry name" value="RESPONSE_REGULATORY"/>
    <property type="match status" value="1"/>
</dbReference>
<evidence type="ECO:0000256" key="1">
    <source>
        <dbReference type="ARBA" id="ARBA00022553"/>
    </source>
</evidence>
<evidence type="ECO:0000313" key="6">
    <source>
        <dbReference type="EMBL" id="GHO48693.1"/>
    </source>
</evidence>
<evidence type="ECO:0000256" key="3">
    <source>
        <dbReference type="PROSITE-ProRule" id="PRU00169"/>
    </source>
</evidence>
<comment type="caution">
    <text evidence="6">The sequence shown here is derived from an EMBL/GenBank/DDBJ whole genome shotgun (WGS) entry which is preliminary data.</text>
</comment>
<reference evidence="6" key="1">
    <citation type="submission" date="2020-10" db="EMBL/GenBank/DDBJ databases">
        <title>Taxonomic study of unclassified bacteria belonging to the class Ktedonobacteria.</title>
        <authorList>
            <person name="Yabe S."/>
            <person name="Wang C.M."/>
            <person name="Zheng Y."/>
            <person name="Sakai Y."/>
            <person name="Cavaletti L."/>
            <person name="Monciardini P."/>
            <person name="Donadio S."/>
        </authorList>
    </citation>
    <scope>NUCLEOTIDE SEQUENCE</scope>
    <source>
        <strain evidence="6">SOSP1-1</strain>
    </source>
</reference>
<organism evidence="6 7">
    <name type="scientific">Ktedonospora formicarum</name>
    <dbReference type="NCBI Taxonomy" id="2778364"/>
    <lineage>
        <taxon>Bacteria</taxon>
        <taxon>Bacillati</taxon>
        <taxon>Chloroflexota</taxon>
        <taxon>Ktedonobacteria</taxon>
        <taxon>Ktedonobacterales</taxon>
        <taxon>Ktedonobacteraceae</taxon>
        <taxon>Ktedonospora</taxon>
    </lineage>
</organism>